<dbReference type="SUPFAM" id="SSF50249">
    <property type="entry name" value="Nucleic acid-binding proteins"/>
    <property type="match status" value="1"/>
</dbReference>
<sequence>MGSCWVFATIIAIENDQDWWYLSCKKCPKKVNAVGTRFYCEKCDRFDITGNPRFKIQVRVIDGTGSASLLMWDRECIQLIGKNASDLKDEMVKNSADLGYPSDIEALVDRKILFKIQIKLQNIKEYNDVFTVMRLTVDDDLISKHVTIPCFESQDSTSENEVSTPNKTPTKQSTSNKIQESNTVKRGFDVNLSTQMSSNKTRRIVKEEKN</sequence>
<evidence type="ECO:0000256" key="1">
    <source>
        <dbReference type="ARBA" id="ARBA00005690"/>
    </source>
</evidence>
<reference evidence="9" key="1">
    <citation type="submission" date="2024-07" db="EMBL/GenBank/DDBJ databases">
        <title>Two chromosome-level genome assemblies of Korean endemic species Abeliophyllum distichum and Forsythia ovata (Oleaceae).</title>
        <authorList>
            <person name="Jang H."/>
        </authorList>
    </citation>
    <scope>NUCLEOTIDE SEQUENCE [LARGE SCALE GENOMIC DNA]</scope>
</reference>
<evidence type="ECO:0000259" key="7">
    <source>
        <dbReference type="Pfam" id="PF08646"/>
    </source>
</evidence>
<dbReference type="InterPro" id="IPR047192">
    <property type="entry name" value="Euk_RPA1_DBD_C"/>
</dbReference>
<dbReference type="CDD" id="cd04476">
    <property type="entry name" value="RPA1_DBD_C"/>
    <property type="match status" value="1"/>
</dbReference>
<organism evidence="8 9">
    <name type="scientific">Abeliophyllum distichum</name>
    <dbReference type="NCBI Taxonomy" id="126358"/>
    <lineage>
        <taxon>Eukaryota</taxon>
        <taxon>Viridiplantae</taxon>
        <taxon>Streptophyta</taxon>
        <taxon>Embryophyta</taxon>
        <taxon>Tracheophyta</taxon>
        <taxon>Spermatophyta</taxon>
        <taxon>Magnoliopsida</taxon>
        <taxon>eudicotyledons</taxon>
        <taxon>Gunneridae</taxon>
        <taxon>Pentapetalae</taxon>
        <taxon>asterids</taxon>
        <taxon>lamiids</taxon>
        <taxon>Lamiales</taxon>
        <taxon>Oleaceae</taxon>
        <taxon>Forsythieae</taxon>
        <taxon>Abeliophyllum</taxon>
    </lineage>
</organism>
<comment type="similarity">
    <text evidence="1">Belongs to the replication factor A protein 1 family.</text>
</comment>
<dbReference type="PANTHER" id="PTHR47165">
    <property type="entry name" value="OS03G0429900 PROTEIN"/>
    <property type="match status" value="1"/>
</dbReference>
<evidence type="ECO:0000256" key="6">
    <source>
        <dbReference type="SAM" id="MobiDB-lite"/>
    </source>
</evidence>
<feature type="region of interest" description="Disordered" evidence="6">
    <location>
        <begin position="153"/>
        <end position="192"/>
    </location>
</feature>
<dbReference type="EMBL" id="JBFOLK010000004">
    <property type="protein sequence ID" value="KAL2517065.1"/>
    <property type="molecule type" value="Genomic_DNA"/>
</dbReference>
<evidence type="ECO:0000313" key="9">
    <source>
        <dbReference type="Proteomes" id="UP001604336"/>
    </source>
</evidence>
<dbReference type="InterPro" id="IPR013955">
    <property type="entry name" value="Rep_factor-A_C"/>
</dbReference>
<keyword evidence="9" id="KW-1185">Reference proteome</keyword>
<proteinExistence type="inferred from homology"/>
<feature type="compositionally biased region" description="Polar residues" evidence="6">
    <location>
        <begin position="153"/>
        <end position="184"/>
    </location>
</feature>
<keyword evidence="3" id="KW-0863">Zinc-finger</keyword>
<dbReference type="GO" id="GO:0003677">
    <property type="term" value="F:DNA binding"/>
    <property type="evidence" value="ECO:0007669"/>
    <property type="project" value="UniProtKB-KW"/>
</dbReference>
<gene>
    <name evidence="8" type="ORF">Adt_13312</name>
</gene>
<keyword evidence="2" id="KW-0479">Metal-binding</keyword>
<dbReference type="PANTHER" id="PTHR47165:SF4">
    <property type="entry name" value="OS03G0429900 PROTEIN"/>
    <property type="match status" value="1"/>
</dbReference>
<evidence type="ECO:0000256" key="2">
    <source>
        <dbReference type="ARBA" id="ARBA00022723"/>
    </source>
</evidence>
<evidence type="ECO:0000256" key="5">
    <source>
        <dbReference type="ARBA" id="ARBA00023125"/>
    </source>
</evidence>
<dbReference type="Proteomes" id="UP001604336">
    <property type="component" value="Unassembled WGS sequence"/>
</dbReference>
<dbReference type="InterPro" id="IPR012340">
    <property type="entry name" value="NA-bd_OB-fold"/>
</dbReference>
<name>A0ABD1TWG4_9LAMI</name>
<dbReference type="Pfam" id="PF08646">
    <property type="entry name" value="Rep_fac-A_C"/>
    <property type="match status" value="1"/>
</dbReference>
<evidence type="ECO:0000313" key="8">
    <source>
        <dbReference type="EMBL" id="KAL2517065.1"/>
    </source>
</evidence>
<dbReference type="Gene3D" id="2.40.50.140">
    <property type="entry name" value="Nucleic acid-binding proteins"/>
    <property type="match status" value="1"/>
</dbReference>
<evidence type="ECO:0000256" key="3">
    <source>
        <dbReference type="ARBA" id="ARBA00022771"/>
    </source>
</evidence>
<keyword evidence="5" id="KW-0238">DNA-binding</keyword>
<feature type="domain" description="Replication factor A C-terminal" evidence="7">
    <location>
        <begin position="6"/>
        <end position="126"/>
    </location>
</feature>
<evidence type="ECO:0000256" key="4">
    <source>
        <dbReference type="ARBA" id="ARBA00022833"/>
    </source>
</evidence>
<accession>A0ABD1TWG4</accession>
<keyword evidence="4" id="KW-0862">Zinc</keyword>
<dbReference type="GO" id="GO:0008270">
    <property type="term" value="F:zinc ion binding"/>
    <property type="evidence" value="ECO:0007669"/>
    <property type="project" value="UniProtKB-KW"/>
</dbReference>
<dbReference type="AlphaFoldDB" id="A0ABD1TWG4"/>
<protein>
    <submittedName>
        <fullName evidence="8">Nucleic acid-binding</fullName>
    </submittedName>
</protein>
<comment type="caution">
    <text evidence="8">The sequence shown here is derived from an EMBL/GenBank/DDBJ whole genome shotgun (WGS) entry which is preliminary data.</text>
</comment>